<dbReference type="PROSITE" id="PS50893">
    <property type="entry name" value="ABC_TRANSPORTER_2"/>
    <property type="match status" value="1"/>
</dbReference>
<protein>
    <submittedName>
        <fullName evidence="10">Peptide ABC transporter ATP-binding protein</fullName>
    </submittedName>
</protein>
<accession>A0ABQ5MPQ1</accession>
<dbReference type="InterPro" id="IPR027417">
    <property type="entry name" value="P-loop_NTPase"/>
</dbReference>
<dbReference type="PANTHER" id="PTHR43166">
    <property type="entry name" value="AMINO ACID IMPORT ATP-BINDING PROTEIN"/>
    <property type="match status" value="1"/>
</dbReference>
<dbReference type="PANTHER" id="PTHR43166:SF9">
    <property type="entry name" value="GLUTAMATE_ASPARTATE IMPORT ATP-BINDING PROTEIN GLTL"/>
    <property type="match status" value="1"/>
</dbReference>
<sequence length="259" mass="28345">MTLDQPLTSAPANTGKTAISVRGLEKSYHGRPVLKGIDLDVRAGSIVTLMGKSGGGKSTLLRCLNLLEVPDTADMTVLGEQVFFSSRQVLHDLPALRRKIGMVFQKFLLFPHLTAFENITYPQTKVGGRSQAEAEERAVQLLDRVGLRHRGLAYPDQMSGGEQQRVAIARALAMNPQVLLFDEPTSALDPESTKDVLAVMKELAETGMTMVVVTHEVGFARDVSDWLVFMDQGLIAEQGDARQVLESPKNERTRAFLAA</sequence>
<evidence type="ECO:0000313" key="11">
    <source>
        <dbReference type="Proteomes" id="UP001209654"/>
    </source>
</evidence>
<dbReference type="InterPro" id="IPR050086">
    <property type="entry name" value="MetN_ABC_transporter-like"/>
</dbReference>
<dbReference type="EMBL" id="BRVS01000001">
    <property type="protein sequence ID" value="GLB65969.1"/>
    <property type="molecule type" value="Genomic_DNA"/>
</dbReference>
<evidence type="ECO:0000256" key="3">
    <source>
        <dbReference type="ARBA" id="ARBA00022448"/>
    </source>
</evidence>
<evidence type="ECO:0000259" key="9">
    <source>
        <dbReference type="PROSITE" id="PS50893"/>
    </source>
</evidence>
<gene>
    <name evidence="10" type="ORF">AHIS1636_04080</name>
</gene>
<dbReference type="Pfam" id="PF00005">
    <property type="entry name" value="ABC_tran"/>
    <property type="match status" value="1"/>
</dbReference>
<evidence type="ECO:0000256" key="7">
    <source>
        <dbReference type="ARBA" id="ARBA00022970"/>
    </source>
</evidence>
<comment type="caution">
    <text evidence="10">The sequence shown here is derived from an EMBL/GenBank/DDBJ whole genome shotgun (WGS) entry which is preliminary data.</text>
</comment>
<keyword evidence="3" id="KW-0813">Transport</keyword>
<dbReference type="PIRSF" id="PIRSF039085">
    <property type="entry name" value="ABC_ATPase_HisP"/>
    <property type="match status" value="1"/>
</dbReference>
<comment type="subcellular location">
    <subcellularLocation>
        <location evidence="1">Cell membrane</location>
        <topology evidence="1">Peripheral membrane protein</topology>
    </subcellularLocation>
</comment>
<dbReference type="InterPro" id="IPR030679">
    <property type="entry name" value="ABC_ATPase_HisP-typ"/>
</dbReference>
<dbReference type="RefSeq" id="WP_373875768.1">
    <property type="nucleotide sequence ID" value="NZ_BRVS01000001.1"/>
</dbReference>
<dbReference type="SMART" id="SM00382">
    <property type="entry name" value="AAA"/>
    <property type="match status" value="1"/>
</dbReference>
<dbReference type="PROSITE" id="PS00211">
    <property type="entry name" value="ABC_TRANSPORTER_1"/>
    <property type="match status" value="1"/>
</dbReference>
<keyword evidence="11" id="KW-1185">Reference proteome</keyword>
<keyword evidence="7" id="KW-0029">Amino-acid transport</keyword>
<dbReference type="Proteomes" id="UP001209654">
    <property type="component" value="Unassembled WGS sequence"/>
</dbReference>
<evidence type="ECO:0000256" key="1">
    <source>
        <dbReference type="ARBA" id="ARBA00004202"/>
    </source>
</evidence>
<evidence type="ECO:0000256" key="6">
    <source>
        <dbReference type="ARBA" id="ARBA00022840"/>
    </source>
</evidence>
<dbReference type="InterPro" id="IPR003439">
    <property type="entry name" value="ABC_transporter-like_ATP-bd"/>
</dbReference>
<name>A0ABQ5MPQ1_9MICC</name>
<dbReference type="InterPro" id="IPR017871">
    <property type="entry name" value="ABC_transporter-like_CS"/>
</dbReference>
<evidence type="ECO:0000256" key="5">
    <source>
        <dbReference type="ARBA" id="ARBA00022741"/>
    </source>
</evidence>
<comment type="similarity">
    <text evidence="2">Belongs to the ABC transporter superfamily.</text>
</comment>
<evidence type="ECO:0000313" key="10">
    <source>
        <dbReference type="EMBL" id="GLB65969.1"/>
    </source>
</evidence>
<dbReference type="InterPro" id="IPR003593">
    <property type="entry name" value="AAA+_ATPase"/>
</dbReference>
<dbReference type="GO" id="GO:0005524">
    <property type="term" value="F:ATP binding"/>
    <property type="evidence" value="ECO:0007669"/>
    <property type="project" value="UniProtKB-KW"/>
</dbReference>
<keyword evidence="4" id="KW-1003">Cell membrane</keyword>
<dbReference type="Gene3D" id="3.40.50.300">
    <property type="entry name" value="P-loop containing nucleotide triphosphate hydrolases"/>
    <property type="match status" value="1"/>
</dbReference>
<evidence type="ECO:0000256" key="2">
    <source>
        <dbReference type="ARBA" id="ARBA00005417"/>
    </source>
</evidence>
<proteinExistence type="inferred from homology"/>
<reference evidence="10 11" key="1">
    <citation type="journal article" date="2023" name="Int. J. Syst. Evol. Microbiol.">
        <title>Arthrobacter mangrovi sp. nov., an actinobacterium isolated from the rhizosphere of a mangrove.</title>
        <authorList>
            <person name="Hamada M."/>
            <person name="Saitou S."/>
            <person name="Enomoto N."/>
            <person name="Nanri K."/>
            <person name="Hidaka K."/>
            <person name="Miura T."/>
            <person name="Tamura T."/>
        </authorList>
    </citation>
    <scope>NUCLEOTIDE SEQUENCE [LARGE SCALE GENOMIC DNA]</scope>
    <source>
        <strain evidence="10 11">NBRC 112813</strain>
    </source>
</reference>
<feature type="domain" description="ABC transporter" evidence="9">
    <location>
        <begin position="19"/>
        <end position="257"/>
    </location>
</feature>
<keyword evidence="8" id="KW-0472">Membrane</keyword>
<evidence type="ECO:0000256" key="8">
    <source>
        <dbReference type="ARBA" id="ARBA00023136"/>
    </source>
</evidence>
<evidence type="ECO:0000256" key="4">
    <source>
        <dbReference type="ARBA" id="ARBA00022475"/>
    </source>
</evidence>
<organism evidence="10 11">
    <name type="scientific">Arthrobacter mangrovi</name>
    <dbReference type="NCBI Taxonomy" id="2966350"/>
    <lineage>
        <taxon>Bacteria</taxon>
        <taxon>Bacillati</taxon>
        <taxon>Actinomycetota</taxon>
        <taxon>Actinomycetes</taxon>
        <taxon>Micrococcales</taxon>
        <taxon>Micrococcaceae</taxon>
        <taxon>Arthrobacter</taxon>
    </lineage>
</organism>
<keyword evidence="5" id="KW-0547">Nucleotide-binding</keyword>
<dbReference type="SUPFAM" id="SSF52540">
    <property type="entry name" value="P-loop containing nucleoside triphosphate hydrolases"/>
    <property type="match status" value="1"/>
</dbReference>
<keyword evidence="6 10" id="KW-0067">ATP-binding</keyword>
<dbReference type="CDD" id="cd03262">
    <property type="entry name" value="ABC_HisP_GlnQ"/>
    <property type="match status" value="1"/>
</dbReference>